<dbReference type="RefSeq" id="WP_256134472.1">
    <property type="nucleotide sequence ID" value="NZ_JANFYM010000008.1"/>
</dbReference>
<feature type="compositionally biased region" description="Acidic residues" evidence="2">
    <location>
        <begin position="28"/>
        <end position="39"/>
    </location>
</feature>
<keyword evidence="3" id="KW-1133">Transmembrane helix</keyword>
<evidence type="ECO:0000256" key="3">
    <source>
        <dbReference type="SAM" id="Phobius"/>
    </source>
</evidence>
<sequence length="261" mass="28967">MIDDDGYDGIRSHGVDPDWNPFSTPRDDDPDDIGWDDGSETPHANPSRMSRKGVAVLTACTLVIAVAGIGMVITELRLSVRHDQLVSDCEDAVSQMSEARVRLSDRVGVKFRNVDPQSLTARQKREYDSLRRVAATVSIDCDASQKNDQLEKHADKARDAARAYGRQSSRVDAFARVYDRRAAKRADEENMDRLAKDIDAARSLLERTESMELKVPYLRTRLADTLALAEQATDDASGAESITVTLEDLMEQVRESAGPQE</sequence>
<keyword evidence="1" id="KW-0175">Coiled coil</keyword>
<dbReference type="AlphaFoldDB" id="A0AAW5JUJ2"/>
<reference evidence="4" key="1">
    <citation type="submission" date="2022-06" db="EMBL/GenBank/DDBJ databases">
        <title>Isolation of gut microbiota from human fecal samples.</title>
        <authorList>
            <person name="Pamer E.G."/>
            <person name="Barat B."/>
            <person name="Waligurski E."/>
            <person name="Medina S."/>
            <person name="Paddock L."/>
            <person name="Mostad J."/>
        </authorList>
    </citation>
    <scope>NUCLEOTIDE SEQUENCE</scope>
    <source>
        <strain evidence="4">SL.1.01</strain>
    </source>
</reference>
<feature type="coiled-coil region" evidence="1">
    <location>
        <begin position="147"/>
        <end position="211"/>
    </location>
</feature>
<accession>A0AAW5JUJ2</accession>
<feature type="transmembrane region" description="Helical" evidence="3">
    <location>
        <begin position="54"/>
        <end position="73"/>
    </location>
</feature>
<comment type="caution">
    <text evidence="4">The sequence shown here is derived from an EMBL/GenBank/DDBJ whole genome shotgun (WGS) entry which is preliminary data.</text>
</comment>
<evidence type="ECO:0000313" key="5">
    <source>
        <dbReference type="Proteomes" id="UP001206013"/>
    </source>
</evidence>
<proteinExistence type="predicted"/>
<evidence type="ECO:0000256" key="2">
    <source>
        <dbReference type="SAM" id="MobiDB-lite"/>
    </source>
</evidence>
<feature type="region of interest" description="Disordered" evidence="2">
    <location>
        <begin position="1"/>
        <end position="50"/>
    </location>
</feature>
<keyword evidence="3" id="KW-0812">Transmembrane</keyword>
<name>A0AAW5JUJ2_BIFAD</name>
<protein>
    <submittedName>
        <fullName evidence="4">Uncharacterized protein</fullName>
    </submittedName>
</protein>
<gene>
    <name evidence="4" type="ORF">NE692_07980</name>
</gene>
<dbReference type="Proteomes" id="UP001206013">
    <property type="component" value="Unassembled WGS sequence"/>
</dbReference>
<evidence type="ECO:0000256" key="1">
    <source>
        <dbReference type="SAM" id="Coils"/>
    </source>
</evidence>
<keyword evidence="3" id="KW-0472">Membrane</keyword>
<evidence type="ECO:0000313" key="4">
    <source>
        <dbReference type="EMBL" id="MCQ4793393.1"/>
    </source>
</evidence>
<dbReference type="EMBL" id="JANFYM010000008">
    <property type="protein sequence ID" value="MCQ4793393.1"/>
    <property type="molecule type" value="Genomic_DNA"/>
</dbReference>
<organism evidence="4 5">
    <name type="scientific">Bifidobacterium adolescentis</name>
    <dbReference type="NCBI Taxonomy" id="1680"/>
    <lineage>
        <taxon>Bacteria</taxon>
        <taxon>Bacillati</taxon>
        <taxon>Actinomycetota</taxon>
        <taxon>Actinomycetes</taxon>
        <taxon>Bifidobacteriales</taxon>
        <taxon>Bifidobacteriaceae</taxon>
        <taxon>Bifidobacterium</taxon>
    </lineage>
</organism>